<accession>A0AAW9NEW7</accession>
<evidence type="ECO:0000313" key="2">
    <source>
        <dbReference type="Proteomes" id="UP001307168"/>
    </source>
</evidence>
<dbReference type="InterPro" id="IPR020139">
    <property type="entry name" value="DUF2642"/>
</dbReference>
<keyword evidence="2" id="KW-1185">Reference proteome</keyword>
<organism evidence="1 2">
    <name type="scientific">Peribacillus castrilensis</name>
    <dbReference type="NCBI Taxonomy" id="2897690"/>
    <lineage>
        <taxon>Bacteria</taxon>
        <taxon>Bacillati</taxon>
        <taxon>Bacillota</taxon>
        <taxon>Bacilli</taxon>
        <taxon>Bacillales</taxon>
        <taxon>Bacillaceae</taxon>
        <taxon>Peribacillus</taxon>
    </lineage>
</organism>
<sequence length="72" mass="8108">MKILSPTYTIPTEPVFLDHLLMNLEKTIIVGTTNGTLEGKLTGVAIDHIQLTVGNLNYHIRFQHIIYYTGKP</sequence>
<dbReference type="Proteomes" id="UP001307168">
    <property type="component" value="Unassembled WGS sequence"/>
</dbReference>
<dbReference type="RefSeq" id="WP_367407602.1">
    <property type="nucleotide sequence ID" value="NZ_JARNBH010000021.1"/>
</dbReference>
<comment type="caution">
    <text evidence="1">The sequence shown here is derived from an EMBL/GenBank/DDBJ whole genome shotgun (WGS) entry which is preliminary data.</text>
</comment>
<name>A0AAW9NEW7_9BACI</name>
<reference evidence="1 2" key="1">
    <citation type="submission" date="2023-03" db="EMBL/GenBank/DDBJ databases">
        <title>Bacillus Genome Sequencing.</title>
        <authorList>
            <person name="Dunlap C."/>
        </authorList>
    </citation>
    <scope>NUCLEOTIDE SEQUENCE [LARGE SCALE GENOMIC DNA]</scope>
    <source>
        <strain evidence="1 2">B-41290</strain>
    </source>
</reference>
<evidence type="ECO:0000313" key="1">
    <source>
        <dbReference type="EMBL" id="MEC0275426.1"/>
    </source>
</evidence>
<dbReference type="AlphaFoldDB" id="A0AAW9NEW7"/>
<protein>
    <submittedName>
        <fullName evidence="1">DUF2642 domain-containing protein</fullName>
    </submittedName>
</protein>
<gene>
    <name evidence="1" type="ORF">P4706_20475</name>
</gene>
<proteinExistence type="predicted"/>
<dbReference type="EMBL" id="JARNBH010000021">
    <property type="protein sequence ID" value="MEC0275426.1"/>
    <property type="molecule type" value="Genomic_DNA"/>
</dbReference>
<dbReference type="Pfam" id="PF10842">
    <property type="entry name" value="DUF2642"/>
    <property type="match status" value="1"/>
</dbReference>